<dbReference type="InterPro" id="IPR051199">
    <property type="entry name" value="LPS_LOS_Heptosyltrfase"/>
</dbReference>
<dbReference type="Gene3D" id="3.40.50.2000">
    <property type="entry name" value="Glycogen Phosphorylase B"/>
    <property type="match status" value="2"/>
</dbReference>
<dbReference type="InterPro" id="IPR002201">
    <property type="entry name" value="Glyco_trans_9"/>
</dbReference>
<evidence type="ECO:0000256" key="2">
    <source>
        <dbReference type="ARBA" id="ARBA00022679"/>
    </source>
</evidence>
<dbReference type="PANTHER" id="PTHR30160:SF7">
    <property type="entry name" value="ADP-HEPTOSE--LPS HEPTOSYLTRANSFERASE 2"/>
    <property type="match status" value="1"/>
</dbReference>
<name>A0AAW9Q8W5_9CYAN</name>
<dbReference type="GO" id="GO:0009244">
    <property type="term" value="P:lipopolysaccharide core region biosynthetic process"/>
    <property type="evidence" value="ECO:0007669"/>
    <property type="project" value="TreeGrafter"/>
</dbReference>
<organism evidence="3 4">
    <name type="scientific">Tumidithrix elongata BACA0141</name>
    <dbReference type="NCBI Taxonomy" id="2716417"/>
    <lineage>
        <taxon>Bacteria</taxon>
        <taxon>Bacillati</taxon>
        <taxon>Cyanobacteriota</taxon>
        <taxon>Cyanophyceae</taxon>
        <taxon>Pseudanabaenales</taxon>
        <taxon>Pseudanabaenaceae</taxon>
        <taxon>Tumidithrix</taxon>
        <taxon>Tumidithrix elongata</taxon>
    </lineage>
</organism>
<proteinExistence type="predicted"/>
<evidence type="ECO:0000256" key="1">
    <source>
        <dbReference type="ARBA" id="ARBA00022676"/>
    </source>
</evidence>
<keyword evidence="2" id="KW-0808">Transferase</keyword>
<evidence type="ECO:0000313" key="4">
    <source>
        <dbReference type="Proteomes" id="UP001333818"/>
    </source>
</evidence>
<keyword evidence="1" id="KW-0328">Glycosyltransferase</keyword>
<dbReference type="Proteomes" id="UP001333818">
    <property type="component" value="Unassembled WGS sequence"/>
</dbReference>
<sequence>MMRVLALVPGGVGDQLLFFPTLETLKQQYPQAAIDVVVEPRVIGAYKVCPSVRKVLTFDYKDRNSLADFGNLLGSIRDQEYNAVVSLGQRFSVRFLLWLTGIPQRVSFAGQGDYLLSQAVPLNTNQYAAAMYHDLLKGFDINVPCPPIKINVAKTDIDWATNEQKRLGITNGYILIHGGSSALAIKKGIDKIYPVDSWVAIAQDIQEKLPKLPIVILKGPEDAELVSKLTAKLPKALVISPPDIGKLAAVIAAANLLLCTDSAPMHLGVAVGTALVALFGPTSPEKLLPLNDPKIKFVKAPEGKPIAAIAPQDVLAKIWQD</sequence>
<accession>A0AAW9Q8W5</accession>
<evidence type="ECO:0000313" key="3">
    <source>
        <dbReference type="EMBL" id="MEE3719633.1"/>
    </source>
</evidence>
<dbReference type="GO" id="GO:0005829">
    <property type="term" value="C:cytosol"/>
    <property type="evidence" value="ECO:0007669"/>
    <property type="project" value="TreeGrafter"/>
</dbReference>
<reference evidence="3" key="1">
    <citation type="submission" date="2024-01" db="EMBL/GenBank/DDBJ databases">
        <title>Bank of Algae and Cyanobacteria of the Azores (BACA) strain genomes.</title>
        <authorList>
            <person name="Luz R."/>
            <person name="Cordeiro R."/>
            <person name="Fonseca A."/>
            <person name="Goncalves V."/>
        </authorList>
    </citation>
    <scope>NUCLEOTIDE SEQUENCE</scope>
    <source>
        <strain evidence="3">BACA0141</strain>
    </source>
</reference>
<comment type="caution">
    <text evidence="3">The sequence shown here is derived from an EMBL/GenBank/DDBJ whole genome shotgun (WGS) entry which is preliminary data.</text>
</comment>
<dbReference type="GO" id="GO:0008713">
    <property type="term" value="F:ADP-heptose-lipopolysaccharide heptosyltransferase activity"/>
    <property type="evidence" value="ECO:0007669"/>
    <property type="project" value="TreeGrafter"/>
</dbReference>
<dbReference type="PANTHER" id="PTHR30160">
    <property type="entry name" value="TETRAACYLDISACCHARIDE 4'-KINASE-RELATED"/>
    <property type="match status" value="1"/>
</dbReference>
<dbReference type="EMBL" id="JAZBJZ010000152">
    <property type="protein sequence ID" value="MEE3719633.1"/>
    <property type="molecule type" value="Genomic_DNA"/>
</dbReference>
<protein>
    <submittedName>
        <fullName evidence="3">Glycosyltransferase family 9 protein</fullName>
    </submittedName>
</protein>
<dbReference type="AlphaFoldDB" id="A0AAW9Q8W5"/>
<dbReference type="CDD" id="cd03789">
    <property type="entry name" value="GT9_LPS_heptosyltransferase"/>
    <property type="match status" value="1"/>
</dbReference>
<dbReference type="SUPFAM" id="SSF53756">
    <property type="entry name" value="UDP-Glycosyltransferase/glycogen phosphorylase"/>
    <property type="match status" value="1"/>
</dbReference>
<dbReference type="Pfam" id="PF01075">
    <property type="entry name" value="Glyco_transf_9"/>
    <property type="match status" value="1"/>
</dbReference>
<gene>
    <name evidence="3" type="ORF">V2H45_23100</name>
</gene>
<keyword evidence="4" id="KW-1185">Reference proteome</keyword>